<organism evidence="5 6">
    <name type="scientific">Papillibacter cinnamivorans DSM 12816</name>
    <dbReference type="NCBI Taxonomy" id="1122930"/>
    <lineage>
        <taxon>Bacteria</taxon>
        <taxon>Bacillati</taxon>
        <taxon>Bacillota</taxon>
        <taxon>Clostridia</taxon>
        <taxon>Eubacteriales</taxon>
        <taxon>Oscillospiraceae</taxon>
        <taxon>Papillibacter</taxon>
    </lineage>
</organism>
<sequence length="320" mass="35009">MVQQNRYFPEGTLLQSASNNQSCASIGALEQALEERRILEGRVTLCDTAHNLQVELGGFTGIIPRSEVAVGIDSGATREIAIISRVGKPVSFMVQSIGADRYGKPRILLSRRAAQEAAISYLMKNLLPGTVIPATVTHLEPFGAFVDIGCGIVSMIGIENISVSRIPHPCKRFSVGQKIFAAVLEVDRCMKRIHLTHKELLGTWEENAAMFSVGETVPGVVRGIKEYGAFIELAPNLSGLAELRQCLCEGGCVSVYIKAILPERMKIKLLVIDALPELCEDRTLSYFITEGRLREWNYSPASCLRSPVRTVFGDGELQTS</sequence>
<name>A0A1W1YLB9_9FIRM</name>
<accession>A0A1W1YLB9</accession>
<feature type="domain" description="S1 motif" evidence="4">
    <location>
        <begin position="129"/>
        <end position="198"/>
    </location>
</feature>
<dbReference type="STRING" id="1122930.SAMN02745168_0493"/>
<dbReference type="InterPro" id="IPR003029">
    <property type="entry name" value="S1_domain"/>
</dbReference>
<feature type="domain" description="S1 motif" evidence="4">
    <location>
        <begin position="36"/>
        <end position="112"/>
    </location>
</feature>
<dbReference type="Gene3D" id="2.40.50.140">
    <property type="entry name" value="Nucleic acid-binding proteins"/>
    <property type="match status" value="2"/>
</dbReference>
<dbReference type="RefSeq" id="WP_084233136.1">
    <property type="nucleotide sequence ID" value="NZ_FWXW01000001.1"/>
</dbReference>
<reference evidence="5 6" key="1">
    <citation type="submission" date="2017-04" db="EMBL/GenBank/DDBJ databases">
        <authorList>
            <person name="Afonso C.L."/>
            <person name="Miller P.J."/>
            <person name="Scott M.A."/>
            <person name="Spackman E."/>
            <person name="Goraichik I."/>
            <person name="Dimitrov K.M."/>
            <person name="Suarez D.L."/>
            <person name="Swayne D.E."/>
        </authorList>
    </citation>
    <scope>NUCLEOTIDE SEQUENCE [LARGE SCALE GENOMIC DNA]</scope>
    <source>
        <strain evidence="5 6">DSM 12816</strain>
    </source>
</reference>
<dbReference type="GO" id="GO:0003729">
    <property type="term" value="F:mRNA binding"/>
    <property type="evidence" value="ECO:0007669"/>
    <property type="project" value="TreeGrafter"/>
</dbReference>
<dbReference type="EMBL" id="FWXW01000001">
    <property type="protein sequence ID" value="SMC36913.1"/>
    <property type="molecule type" value="Genomic_DNA"/>
</dbReference>
<dbReference type="PANTHER" id="PTHR10724:SF7">
    <property type="entry name" value="SMALL RIBOSOMAL SUBUNIT PROTEIN BS1C"/>
    <property type="match status" value="1"/>
</dbReference>
<dbReference type="AlphaFoldDB" id="A0A1W1YLB9"/>
<dbReference type="GO" id="GO:0006412">
    <property type="term" value="P:translation"/>
    <property type="evidence" value="ECO:0007669"/>
    <property type="project" value="TreeGrafter"/>
</dbReference>
<comment type="similarity">
    <text evidence="1">Belongs to the bacterial ribosomal protein bS1 family.</text>
</comment>
<dbReference type="GO" id="GO:0003735">
    <property type="term" value="F:structural constituent of ribosome"/>
    <property type="evidence" value="ECO:0007669"/>
    <property type="project" value="TreeGrafter"/>
</dbReference>
<protein>
    <submittedName>
        <fullName evidence="5">Small subunit ribosomal protein S1</fullName>
    </submittedName>
</protein>
<dbReference type="SMART" id="SM00316">
    <property type="entry name" value="S1"/>
    <property type="match status" value="3"/>
</dbReference>
<evidence type="ECO:0000256" key="1">
    <source>
        <dbReference type="ARBA" id="ARBA00006767"/>
    </source>
</evidence>
<evidence type="ECO:0000313" key="6">
    <source>
        <dbReference type="Proteomes" id="UP000192790"/>
    </source>
</evidence>
<evidence type="ECO:0000313" key="5">
    <source>
        <dbReference type="EMBL" id="SMC36913.1"/>
    </source>
</evidence>
<dbReference type="GO" id="GO:1990904">
    <property type="term" value="C:ribonucleoprotein complex"/>
    <property type="evidence" value="ECO:0007669"/>
    <property type="project" value="UniProtKB-KW"/>
</dbReference>
<evidence type="ECO:0000256" key="2">
    <source>
        <dbReference type="ARBA" id="ARBA00022980"/>
    </source>
</evidence>
<keyword evidence="6" id="KW-1185">Reference proteome</keyword>
<dbReference type="Proteomes" id="UP000192790">
    <property type="component" value="Unassembled WGS sequence"/>
</dbReference>
<proteinExistence type="inferred from homology"/>
<dbReference type="Pfam" id="PF00575">
    <property type="entry name" value="S1"/>
    <property type="match status" value="1"/>
</dbReference>
<dbReference type="GO" id="GO:0005840">
    <property type="term" value="C:ribosome"/>
    <property type="evidence" value="ECO:0007669"/>
    <property type="project" value="UniProtKB-KW"/>
</dbReference>
<evidence type="ECO:0000259" key="4">
    <source>
        <dbReference type="PROSITE" id="PS50126"/>
    </source>
</evidence>
<dbReference type="PANTHER" id="PTHR10724">
    <property type="entry name" value="30S RIBOSOMAL PROTEIN S1"/>
    <property type="match status" value="1"/>
</dbReference>
<gene>
    <name evidence="5" type="ORF">SAMN02745168_0493</name>
</gene>
<dbReference type="PROSITE" id="PS50126">
    <property type="entry name" value="S1"/>
    <property type="match status" value="3"/>
</dbReference>
<keyword evidence="3" id="KW-0687">Ribonucleoprotein</keyword>
<dbReference type="OrthoDB" id="1777747at2"/>
<dbReference type="InterPro" id="IPR012340">
    <property type="entry name" value="NA-bd_OB-fold"/>
</dbReference>
<evidence type="ECO:0000256" key="3">
    <source>
        <dbReference type="ARBA" id="ARBA00023274"/>
    </source>
</evidence>
<feature type="domain" description="S1 motif" evidence="4">
    <location>
        <begin position="214"/>
        <end position="245"/>
    </location>
</feature>
<dbReference type="InterPro" id="IPR050437">
    <property type="entry name" value="Ribos_protein_bS1-like"/>
</dbReference>
<dbReference type="SUPFAM" id="SSF50249">
    <property type="entry name" value="Nucleic acid-binding proteins"/>
    <property type="match status" value="3"/>
</dbReference>
<keyword evidence="2 5" id="KW-0689">Ribosomal protein</keyword>